<dbReference type="PANTHER" id="PTHR30337">
    <property type="entry name" value="COMPONENT OF ATP-DEPENDENT DSDNA EXONUCLEASE"/>
    <property type="match status" value="1"/>
</dbReference>
<name>A0A3S4YYQ8_9ACTO</name>
<keyword evidence="4 7" id="KW-0540">Nuclease</keyword>
<comment type="function">
    <text evidence="7">SbcCD cleaves DNA hairpin structures. These structures can inhibit DNA replication and are intermediates in certain DNA recombination reactions. The complex acts as a 3'-&gt;5' double strand exonuclease that can open hairpins. It also has a 5' single-strand endonuclease activity.</text>
</comment>
<proteinExistence type="inferred from homology"/>
<evidence type="ECO:0000259" key="8">
    <source>
        <dbReference type="Pfam" id="PF00149"/>
    </source>
</evidence>
<dbReference type="SUPFAM" id="SSF56300">
    <property type="entry name" value="Metallo-dependent phosphatases"/>
    <property type="match status" value="1"/>
</dbReference>
<dbReference type="RefSeq" id="WP_126416797.1">
    <property type="nucleotide sequence ID" value="NZ_LR134476.1"/>
</dbReference>
<accession>A0A3S4YYQ8</accession>
<dbReference type="InterPro" id="IPR041796">
    <property type="entry name" value="Mre11_N"/>
</dbReference>
<dbReference type="Pfam" id="PF12320">
    <property type="entry name" value="SbcD_C"/>
    <property type="match status" value="1"/>
</dbReference>
<dbReference type="GO" id="GO:0008408">
    <property type="term" value="F:3'-5' exonuclease activity"/>
    <property type="evidence" value="ECO:0007669"/>
    <property type="project" value="InterPro"/>
</dbReference>
<keyword evidence="5 7" id="KW-0378">Hydrolase</keyword>
<protein>
    <recommendedName>
        <fullName evidence="3 7">Nuclease SbcCD subunit D</fullName>
    </recommendedName>
</protein>
<dbReference type="PANTHER" id="PTHR30337:SF0">
    <property type="entry name" value="NUCLEASE SBCCD SUBUNIT D"/>
    <property type="match status" value="1"/>
</dbReference>
<dbReference type="Pfam" id="PF00149">
    <property type="entry name" value="Metallophos"/>
    <property type="match status" value="1"/>
</dbReference>
<dbReference type="GO" id="GO:0006260">
    <property type="term" value="P:DNA replication"/>
    <property type="evidence" value="ECO:0007669"/>
    <property type="project" value="UniProtKB-KW"/>
</dbReference>
<keyword evidence="11" id="KW-1185">Reference proteome</keyword>
<evidence type="ECO:0000256" key="5">
    <source>
        <dbReference type="ARBA" id="ARBA00022801"/>
    </source>
</evidence>
<feature type="domain" description="Nuclease SbcCD subunit D C-terminal" evidence="9">
    <location>
        <begin position="284"/>
        <end position="368"/>
    </location>
</feature>
<dbReference type="Gene3D" id="3.60.21.10">
    <property type="match status" value="1"/>
</dbReference>
<dbReference type="CDD" id="cd00840">
    <property type="entry name" value="MPP_Mre11_N"/>
    <property type="match status" value="1"/>
</dbReference>
<keyword evidence="6 7" id="KW-0269">Exonuclease</keyword>
<evidence type="ECO:0000259" key="9">
    <source>
        <dbReference type="Pfam" id="PF12320"/>
    </source>
</evidence>
<comment type="subunit">
    <text evidence="2 7">Heterodimer of SbcC and SbcD.</text>
</comment>
<evidence type="ECO:0000256" key="6">
    <source>
        <dbReference type="ARBA" id="ARBA00022839"/>
    </source>
</evidence>
<reference evidence="10 11" key="1">
    <citation type="submission" date="2018-12" db="EMBL/GenBank/DDBJ databases">
        <authorList>
            <consortium name="Pathogen Informatics"/>
        </authorList>
    </citation>
    <scope>NUCLEOTIDE SEQUENCE [LARGE SCALE GENOMIC DNA]</scope>
    <source>
        <strain evidence="10 11">NCTC13354</strain>
    </source>
</reference>
<keyword evidence="7" id="KW-0233">DNA recombination</keyword>
<evidence type="ECO:0000313" key="10">
    <source>
        <dbReference type="EMBL" id="VEI13722.1"/>
    </source>
</evidence>
<dbReference type="GO" id="GO:0004519">
    <property type="term" value="F:endonuclease activity"/>
    <property type="evidence" value="ECO:0007669"/>
    <property type="project" value="UniProtKB-KW"/>
</dbReference>
<evidence type="ECO:0000256" key="7">
    <source>
        <dbReference type="RuleBase" id="RU363069"/>
    </source>
</evidence>
<dbReference type="InterPro" id="IPR004593">
    <property type="entry name" value="SbcD"/>
</dbReference>
<dbReference type="InterPro" id="IPR050535">
    <property type="entry name" value="DNA_Repair-Maintenance_Comp"/>
</dbReference>
<evidence type="ECO:0000256" key="4">
    <source>
        <dbReference type="ARBA" id="ARBA00022722"/>
    </source>
</evidence>
<dbReference type="InterPro" id="IPR029052">
    <property type="entry name" value="Metallo-depent_PP-like"/>
</dbReference>
<dbReference type="AlphaFoldDB" id="A0A3S4YYQ8"/>
<evidence type="ECO:0000256" key="3">
    <source>
        <dbReference type="ARBA" id="ARBA00013365"/>
    </source>
</evidence>
<keyword evidence="7" id="KW-0235">DNA replication</keyword>
<dbReference type="NCBIfam" id="TIGR00619">
    <property type="entry name" value="sbcd"/>
    <property type="match status" value="1"/>
</dbReference>
<feature type="domain" description="Calcineurin-like phosphoesterase" evidence="8">
    <location>
        <begin position="1"/>
        <end position="231"/>
    </location>
</feature>
<comment type="similarity">
    <text evidence="1 7">Belongs to the SbcD family.</text>
</comment>
<evidence type="ECO:0000313" key="11">
    <source>
        <dbReference type="Proteomes" id="UP000269542"/>
    </source>
</evidence>
<dbReference type="KEGG" id="tbw:NCTC13354_01443"/>
<dbReference type="OrthoDB" id="9773856at2"/>
<evidence type="ECO:0000256" key="1">
    <source>
        <dbReference type="ARBA" id="ARBA00010555"/>
    </source>
</evidence>
<evidence type="ECO:0000256" key="2">
    <source>
        <dbReference type="ARBA" id="ARBA00011322"/>
    </source>
</evidence>
<dbReference type="InterPro" id="IPR004843">
    <property type="entry name" value="Calcineurin-like_PHP"/>
</dbReference>
<keyword evidence="7" id="KW-0255">Endonuclease</keyword>
<gene>
    <name evidence="7 10" type="primary">sbcD</name>
    <name evidence="10" type="ORF">NCTC13354_01443</name>
</gene>
<dbReference type="EMBL" id="LR134476">
    <property type="protein sequence ID" value="VEI13722.1"/>
    <property type="molecule type" value="Genomic_DNA"/>
</dbReference>
<organism evidence="10 11">
    <name type="scientific">Trueperella bialowiezensis</name>
    <dbReference type="NCBI Taxonomy" id="312285"/>
    <lineage>
        <taxon>Bacteria</taxon>
        <taxon>Bacillati</taxon>
        <taxon>Actinomycetota</taxon>
        <taxon>Actinomycetes</taxon>
        <taxon>Actinomycetales</taxon>
        <taxon>Actinomycetaceae</taxon>
        <taxon>Trueperella</taxon>
    </lineage>
</organism>
<dbReference type="Proteomes" id="UP000269542">
    <property type="component" value="Chromosome"/>
</dbReference>
<dbReference type="InterPro" id="IPR026843">
    <property type="entry name" value="SbcD_C"/>
</dbReference>
<sequence length="397" mass="43642">MRFLHTSDWHLGRRLHGADLTPAFEAWTDHVVELVATQDIDALLISGDVYDRGIPPVDMVELLSDTLARACEHTRVIIISGNHDSPQRLGFGANLMRPGLHFYTDSRRAHIPVVIPDSEGNPGAYVYPIPYLDPDAERARLADDPAEPLERSHTAVVGKVLDNIRTDLAARTNGGGQKRPYGIVMAHAFVVGAEESDSERDITVGGAGQIPASLFDIPGIDYVALGHLHGPQRVGGPNRADGQPLIRYSGSPIAFSFSEQNHRKSSVIVDTQAKDPIELIPAPVYRKLATITGTLEELLSDKFADYRDHFLRVIVTDPDRPADLFAKLTRHFPHVLEHQHLTDSTAVSLAELEAIRSEPLAVLREFFETSGGRKLTEVELSLIADTWDAVRQAHAVS</sequence>
<dbReference type="GO" id="GO:0006310">
    <property type="term" value="P:DNA recombination"/>
    <property type="evidence" value="ECO:0007669"/>
    <property type="project" value="UniProtKB-KW"/>
</dbReference>